<protein>
    <submittedName>
        <fullName evidence="2">Uncharacterized protein</fullName>
    </submittedName>
</protein>
<dbReference type="Proteomes" id="UP001056436">
    <property type="component" value="Unassembled WGS sequence"/>
</dbReference>
<name>A0A9P9XR70_9PEZI</name>
<keyword evidence="3" id="KW-1185">Reference proteome</keyword>
<organism evidence="2 3">
    <name type="scientific">Colletotrichum abscissum</name>
    <dbReference type="NCBI Taxonomy" id="1671311"/>
    <lineage>
        <taxon>Eukaryota</taxon>
        <taxon>Fungi</taxon>
        <taxon>Dikarya</taxon>
        <taxon>Ascomycota</taxon>
        <taxon>Pezizomycotina</taxon>
        <taxon>Sordariomycetes</taxon>
        <taxon>Hypocreomycetidae</taxon>
        <taxon>Glomerellales</taxon>
        <taxon>Glomerellaceae</taxon>
        <taxon>Colletotrichum</taxon>
        <taxon>Colletotrichum acutatum species complex</taxon>
    </lineage>
</organism>
<sequence>MRPTTDDVAYAYTLPTVLRRNPPSLKAVWESTSETLQQDVDDRFGQRSADVGTDDIDARAPEARNFSENPVTWSIGVKGLWESDDGPLGQTIPQKYTTQSSCDTTFNVASNVDTDGHGSEAKLFHLTCPAEREDKRFHTFKVRPDRFHVLLIRE</sequence>
<feature type="region of interest" description="Disordered" evidence="1">
    <location>
        <begin position="46"/>
        <end position="67"/>
    </location>
</feature>
<evidence type="ECO:0000256" key="1">
    <source>
        <dbReference type="SAM" id="MobiDB-lite"/>
    </source>
</evidence>
<comment type="caution">
    <text evidence="2">The sequence shown here is derived from an EMBL/GenBank/DDBJ whole genome shotgun (WGS) entry which is preliminary data.</text>
</comment>
<evidence type="ECO:0000313" key="3">
    <source>
        <dbReference type="Proteomes" id="UP001056436"/>
    </source>
</evidence>
<evidence type="ECO:0000313" key="2">
    <source>
        <dbReference type="EMBL" id="KAI3558956.1"/>
    </source>
</evidence>
<gene>
    <name evidence="2" type="ORF">CABS02_00996</name>
</gene>
<dbReference type="EMBL" id="SDAQ01000002">
    <property type="protein sequence ID" value="KAI3558956.1"/>
    <property type="molecule type" value="Genomic_DNA"/>
</dbReference>
<reference evidence="2" key="1">
    <citation type="submission" date="2019-01" db="EMBL/GenBank/DDBJ databases">
        <title>Colletotrichum abscissum LGMF1257.</title>
        <authorList>
            <person name="Baroncelli R."/>
        </authorList>
    </citation>
    <scope>NUCLEOTIDE SEQUENCE</scope>
    <source>
        <strain evidence="2">Ca142</strain>
    </source>
</reference>
<accession>A0A9P9XR70</accession>
<proteinExistence type="predicted"/>
<dbReference type="AlphaFoldDB" id="A0A9P9XR70"/>